<evidence type="ECO:0000256" key="1">
    <source>
        <dbReference type="SAM" id="Phobius"/>
    </source>
</evidence>
<sequence length="294" mass="33106">MGTLAAEAIREIETYLIISSCTITIWDIFENASEDIRLYQEHSVRFPSIAYFASRISTLALFILLAVIALSNTNPFFEVAGVTPLFQWLNPSSKTFVVLAIIQRGLTSLVFYLRVHALYRSSYWIQGFLIVALVGTMAAGGLVFTMSGPASGFFDLLVFLAILCKLGRRPDIRRVNPNVGDRASRWTFWVPFRRNQVYQITDRLLQDSLLYLLLAIAIKIPQVFFWAGRAFPLWLRQTIYIDMAISSVTSSKIFRDMKLGRPGLFDGPELSNTGAASKLEFIIPPSHNMTSSEV</sequence>
<evidence type="ECO:0000313" key="3">
    <source>
        <dbReference type="Proteomes" id="UP000807306"/>
    </source>
</evidence>
<feature type="transmembrane region" description="Helical" evidence="1">
    <location>
        <begin position="209"/>
        <end position="228"/>
    </location>
</feature>
<keyword evidence="1" id="KW-0472">Membrane</keyword>
<keyword evidence="1" id="KW-0812">Transmembrane</keyword>
<gene>
    <name evidence="2" type="ORF">CPB83DRAFT_909716</name>
</gene>
<reference evidence="2" key="1">
    <citation type="submission" date="2020-11" db="EMBL/GenBank/DDBJ databases">
        <authorList>
            <consortium name="DOE Joint Genome Institute"/>
            <person name="Ahrendt S."/>
            <person name="Riley R."/>
            <person name="Andreopoulos W."/>
            <person name="Labutti K."/>
            <person name="Pangilinan J."/>
            <person name="Ruiz-Duenas F.J."/>
            <person name="Barrasa J.M."/>
            <person name="Sanchez-Garcia M."/>
            <person name="Camarero S."/>
            <person name="Miyauchi S."/>
            <person name="Serrano A."/>
            <person name="Linde D."/>
            <person name="Babiker R."/>
            <person name="Drula E."/>
            <person name="Ayuso-Fernandez I."/>
            <person name="Pacheco R."/>
            <person name="Padilla G."/>
            <person name="Ferreira P."/>
            <person name="Barriuso J."/>
            <person name="Kellner H."/>
            <person name="Castanera R."/>
            <person name="Alfaro M."/>
            <person name="Ramirez L."/>
            <person name="Pisabarro A.G."/>
            <person name="Kuo A."/>
            <person name="Tritt A."/>
            <person name="Lipzen A."/>
            <person name="He G."/>
            <person name="Yan M."/>
            <person name="Ng V."/>
            <person name="Cullen D."/>
            <person name="Martin F."/>
            <person name="Rosso M.-N."/>
            <person name="Henrissat B."/>
            <person name="Hibbett D."/>
            <person name="Martinez A.T."/>
            <person name="Grigoriev I.V."/>
        </authorList>
    </citation>
    <scope>NUCLEOTIDE SEQUENCE</scope>
    <source>
        <strain evidence="2">CBS 506.95</strain>
    </source>
</reference>
<accession>A0A9P6E8L4</accession>
<feature type="transmembrane region" description="Helical" evidence="1">
    <location>
        <begin position="150"/>
        <end position="167"/>
    </location>
</feature>
<feature type="transmembrane region" description="Helical" evidence="1">
    <location>
        <begin position="125"/>
        <end position="144"/>
    </location>
</feature>
<evidence type="ECO:0000313" key="2">
    <source>
        <dbReference type="EMBL" id="KAF9524711.1"/>
    </source>
</evidence>
<feature type="transmembrane region" description="Helical" evidence="1">
    <location>
        <begin position="49"/>
        <end position="70"/>
    </location>
</feature>
<dbReference type="EMBL" id="MU157894">
    <property type="protein sequence ID" value="KAF9524711.1"/>
    <property type="molecule type" value="Genomic_DNA"/>
</dbReference>
<keyword evidence="3" id="KW-1185">Reference proteome</keyword>
<feature type="transmembrane region" description="Helical" evidence="1">
    <location>
        <begin position="95"/>
        <end position="113"/>
    </location>
</feature>
<dbReference type="AlphaFoldDB" id="A0A9P6E8L4"/>
<dbReference type="OrthoDB" id="3038990at2759"/>
<organism evidence="2 3">
    <name type="scientific">Crepidotus variabilis</name>
    <dbReference type="NCBI Taxonomy" id="179855"/>
    <lineage>
        <taxon>Eukaryota</taxon>
        <taxon>Fungi</taxon>
        <taxon>Dikarya</taxon>
        <taxon>Basidiomycota</taxon>
        <taxon>Agaricomycotina</taxon>
        <taxon>Agaricomycetes</taxon>
        <taxon>Agaricomycetidae</taxon>
        <taxon>Agaricales</taxon>
        <taxon>Agaricineae</taxon>
        <taxon>Crepidotaceae</taxon>
        <taxon>Crepidotus</taxon>
    </lineage>
</organism>
<keyword evidence="1" id="KW-1133">Transmembrane helix</keyword>
<name>A0A9P6E8L4_9AGAR</name>
<protein>
    <submittedName>
        <fullName evidence="2">Uncharacterized protein</fullName>
    </submittedName>
</protein>
<comment type="caution">
    <text evidence="2">The sequence shown here is derived from an EMBL/GenBank/DDBJ whole genome shotgun (WGS) entry which is preliminary data.</text>
</comment>
<dbReference type="Proteomes" id="UP000807306">
    <property type="component" value="Unassembled WGS sequence"/>
</dbReference>
<proteinExistence type="predicted"/>